<evidence type="ECO:0000259" key="9">
    <source>
        <dbReference type="PROSITE" id="PS50262"/>
    </source>
</evidence>
<feature type="transmembrane region" description="Helical" evidence="8">
    <location>
        <begin position="272"/>
        <end position="294"/>
    </location>
</feature>
<keyword evidence="2 8" id="KW-0812">Transmembrane</keyword>
<keyword evidence="5 8" id="KW-0472">Membrane</keyword>
<dbReference type="PANTHER" id="PTHR24243">
    <property type="entry name" value="G-PROTEIN COUPLED RECEPTOR"/>
    <property type="match status" value="1"/>
</dbReference>
<evidence type="ECO:0000256" key="2">
    <source>
        <dbReference type="ARBA" id="ARBA00022692"/>
    </source>
</evidence>
<feature type="transmembrane region" description="Helical" evidence="8">
    <location>
        <begin position="81"/>
        <end position="101"/>
    </location>
</feature>
<dbReference type="InterPro" id="IPR000276">
    <property type="entry name" value="GPCR_Rhodpsn"/>
</dbReference>
<name>A0A6P8GXY0_ACTTE</name>
<feature type="transmembrane region" description="Helical" evidence="8">
    <location>
        <begin position="163"/>
        <end position="183"/>
    </location>
</feature>
<evidence type="ECO:0000256" key="4">
    <source>
        <dbReference type="ARBA" id="ARBA00023040"/>
    </source>
</evidence>
<dbReference type="GO" id="GO:0004930">
    <property type="term" value="F:G protein-coupled receptor activity"/>
    <property type="evidence" value="ECO:0007669"/>
    <property type="project" value="UniProtKB-KW"/>
</dbReference>
<keyword evidence="7" id="KW-0807">Transducer</keyword>
<dbReference type="SUPFAM" id="SSF81321">
    <property type="entry name" value="Family A G protein-coupled receptor-like"/>
    <property type="match status" value="1"/>
</dbReference>
<evidence type="ECO:0000256" key="8">
    <source>
        <dbReference type="SAM" id="Phobius"/>
    </source>
</evidence>
<keyword evidence="10" id="KW-1185">Reference proteome</keyword>
<dbReference type="InParanoid" id="A0A6P8GXY0"/>
<keyword evidence="4" id="KW-0297">G-protein coupled receptor</keyword>
<dbReference type="InterPro" id="IPR017452">
    <property type="entry name" value="GPCR_Rhodpsn_7TM"/>
</dbReference>
<evidence type="ECO:0000256" key="7">
    <source>
        <dbReference type="ARBA" id="ARBA00023224"/>
    </source>
</evidence>
<dbReference type="FunCoup" id="A0A6P8GXY0">
    <property type="interactions" value="1088"/>
</dbReference>
<dbReference type="SMART" id="SM01381">
    <property type="entry name" value="7TM_GPCR_Srsx"/>
    <property type="match status" value="1"/>
</dbReference>
<dbReference type="GeneID" id="116286694"/>
<feature type="transmembrane region" description="Helical" evidence="8">
    <location>
        <begin position="48"/>
        <end position="69"/>
    </location>
</feature>
<dbReference type="PRINTS" id="PR00237">
    <property type="entry name" value="GPCRRHODOPSN"/>
</dbReference>
<gene>
    <name evidence="11" type="primary">LOC116286694</name>
</gene>
<feature type="transmembrane region" description="Helical" evidence="8">
    <location>
        <begin position="203"/>
        <end position="230"/>
    </location>
</feature>
<dbReference type="PROSITE" id="PS50262">
    <property type="entry name" value="G_PROTEIN_RECEP_F1_2"/>
    <property type="match status" value="1"/>
</dbReference>
<dbReference type="Gene3D" id="1.20.1070.10">
    <property type="entry name" value="Rhodopsin 7-helix transmembrane proteins"/>
    <property type="match status" value="1"/>
</dbReference>
<evidence type="ECO:0000256" key="1">
    <source>
        <dbReference type="ARBA" id="ARBA00004141"/>
    </source>
</evidence>
<evidence type="ECO:0000256" key="3">
    <source>
        <dbReference type="ARBA" id="ARBA00022989"/>
    </source>
</evidence>
<evidence type="ECO:0000313" key="10">
    <source>
        <dbReference type="Proteomes" id="UP000515163"/>
    </source>
</evidence>
<comment type="subcellular location">
    <subcellularLocation>
        <location evidence="1">Membrane</location>
        <topology evidence="1">Multi-pass membrane protein</topology>
    </subcellularLocation>
</comment>
<sequence length="452" mass="52004">MADNIALNQTYKLLGHNTSIVNQTLAANTKEKHPSLFQEPHGVRVIRLVFQTLMFLVGVLGNLLVCFVTSRKRGQTSTGNLFILYLAIADLGILLVDFPFVVVRSEFPYSWPFGRFMCRTIYPFLDIFYGVQIGCITAIAFHRYKMLVHCTKPQITLDQAKKIVFIIWFVSFIFIVAPLLFVMDLDVKPWRRDCRPHWPNMLSLQLFSVISALMFYVIPLTVILITYVKIRTLLRNNTKRQESYQGSSFREGSAFRKQFKARASQNRRAVQILTPVVVIFALTMLPFTIFRFVAAYDPNILQTFKYVRLVFNICIVLLMVNSSVNPIIYSVINSEFRRDFSNHLRCNADSCCSDTGENLTTVHRTSYPNHHNINRRDSAPLLGQHEFLWQNGNLKKNRHRGSLRSLDSALKDMESSSHSNNQILLDKKKEDLEPMKGVLLIKVNPTYETGGF</sequence>
<dbReference type="KEGG" id="aten:116286694"/>
<dbReference type="GO" id="GO:0016020">
    <property type="term" value="C:membrane"/>
    <property type="evidence" value="ECO:0007669"/>
    <property type="project" value="UniProtKB-SubCell"/>
</dbReference>
<dbReference type="Proteomes" id="UP000515163">
    <property type="component" value="Unplaced"/>
</dbReference>
<dbReference type="AlphaFoldDB" id="A0A6P8GXY0"/>
<reference evidence="11" key="1">
    <citation type="submission" date="2025-08" db="UniProtKB">
        <authorList>
            <consortium name="RefSeq"/>
        </authorList>
    </citation>
    <scope>IDENTIFICATION</scope>
    <source>
        <tissue evidence="11">Tentacle</tissue>
    </source>
</reference>
<dbReference type="OrthoDB" id="5987936at2759"/>
<evidence type="ECO:0000256" key="6">
    <source>
        <dbReference type="ARBA" id="ARBA00023170"/>
    </source>
</evidence>
<keyword evidence="3 8" id="KW-1133">Transmembrane helix</keyword>
<feature type="transmembrane region" description="Helical" evidence="8">
    <location>
        <begin position="121"/>
        <end position="142"/>
    </location>
</feature>
<protein>
    <submittedName>
        <fullName evidence="11">Galanin receptor type 1-like</fullName>
    </submittedName>
</protein>
<accession>A0A6P8GXY0</accession>
<dbReference type="RefSeq" id="XP_031549119.1">
    <property type="nucleotide sequence ID" value="XM_031693259.1"/>
</dbReference>
<keyword evidence="6" id="KW-0675">Receptor</keyword>
<feature type="domain" description="G-protein coupled receptors family 1 profile" evidence="9">
    <location>
        <begin position="61"/>
        <end position="329"/>
    </location>
</feature>
<organism evidence="10 11">
    <name type="scientific">Actinia tenebrosa</name>
    <name type="common">Australian red waratah sea anemone</name>
    <dbReference type="NCBI Taxonomy" id="6105"/>
    <lineage>
        <taxon>Eukaryota</taxon>
        <taxon>Metazoa</taxon>
        <taxon>Cnidaria</taxon>
        <taxon>Anthozoa</taxon>
        <taxon>Hexacorallia</taxon>
        <taxon>Actiniaria</taxon>
        <taxon>Actiniidae</taxon>
        <taxon>Actinia</taxon>
    </lineage>
</organism>
<dbReference type="PANTHER" id="PTHR24243:SF208">
    <property type="entry name" value="PYROKININ-1 RECEPTOR"/>
    <property type="match status" value="1"/>
</dbReference>
<feature type="transmembrane region" description="Helical" evidence="8">
    <location>
        <begin position="306"/>
        <end position="332"/>
    </location>
</feature>
<proteinExistence type="predicted"/>
<evidence type="ECO:0000256" key="5">
    <source>
        <dbReference type="ARBA" id="ARBA00023136"/>
    </source>
</evidence>
<dbReference type="Pfam" id="PF00001">
    <property type="entry name" value="7tm_1"/>
    <property type="match status" value="1"/>
</dbReference>
<dbReference type="CDD" id="cd00637">
    <property type="entry name" value="7tm_classA_rhodopsin-like"/>
    <property type="match status" value="1"/>
</dbReference>
<evidence type="ECO:0000313" key="11">
    <source>
        <dbReference type="RefSeq" id="XP_031549119.1"/>
    </source>
</evidence>